<sequence>MFSYQFLVMRKSCASNIALSLKRFFIGELYRRLLIDHVWFWSRSGFRHVGSSQETLFKFVYKVSTPKHKFSNRIWFYSFPFARFVRTDVDTYSYH</sequence>
<evidence type="ECO:0000313" key="2">
    <source>
        <dbReference type="Proteomes" id="UP000243006"/>
    </source>
</evidence>
<organism evidence="1 2">
    <name type="scientific">Trichinella nativa</name>
    <dbReference type="NCBI Taxonomy" id="6335"/>
    <lineage>
        <taxon>Eukaryota</taxon>
        <taxon>Metazoa</taxon>
        <taxon>Ecdysozoa</taxon>
        <taxon>Nematoda</taxon>
        <taxon>Enoplea</taxon>
        <taxon>Dorylaimia</taxon>
        <taxon>Trichinellida</taxon>
        <taxon>Trichinellidae</taxon>
        <taxon>Trichinella</taxon>
    </lineage>
</organism>
<gene>
    <name evidence="1" type="ORF">D917_06240</name>
</gene>
<dbReference type="Proteomes" id="UP000243006">
    <property type="component" value="Unassembled WGS sequence"/>
</dbReference>
<proteinExistence type="predicted"/>
<protein>
    <submittedName>
        <fullName evidence="1">Uncharacterized protein</fullName>
    </submittedName>
</protein>
<dbReference type="EMBL" id="LVZM01002933">
    <property type="protein sequence ID" value="OUC48310.1"/>
    <property type="molecule type" value="Genomic_DNA"/>
</dbReference>
<dbReference type="AlphaFoldDB" id="A0A1Y3EU62"/>
<accession>A0A1Y3EU62</accession>
<reference evidence="1 2" key="1">
    <citation type="submission" date="2015-04" db="EMBL/GenBank/DDBJ databases">
        <title>Draft genome of the roundworm Trichinella nativa.</title>
        <authorList>
            <person name="Mitreva M."/>
        </authorList>
    </citation>
    <scope>NUCLEOTIDE SEQUENCE [LARGE SCALE GENOMIC DNA]</scope>
    <source>
        <strain evidence="1 2">ISS45</strain>
    </source>
</reference>
<name>A0A1Y3EU62_9BILA</name>
<comment type="caution">
    <text evidence="1">The sequence shown here is derived from an EMBL/GenBank/DDBJ whole genome shotgun (WGS) entry which is preliminary data.</text>
</comment>
<evidence type="ECO:0000313" key="1">
    <source>
        <dbReference type="EMBL" id="OUC48310.1"/>
    </source>
</evidence>